<accession>A0A212IVR5</accession>
<keyword evidence="1" id="KW-0812">Transmembrane</keyword>
<feature type="transmembrane region" description="Helical" evidence="1">
    <location>
        <begin position="21"/>
        <end position="42"/>
    </location>
</feature>
<dbReference type="EMBL" id="FLUN01000001">
    <property type="protein sequence ID" value="SBV91262.1"/>
    <property type="molecule type" value="Genomic_DNA"/>
</dbReference>
<keyword evidence="1" id="KW-0472">Membrane</keyword>
<keyword evidence="1" id="KW-1133">Transmembrane helix</keyword>
<evidence type="ECO:0000313" key="2">
    <source>
        <dbReference type="EMBL" id="SBV91262.1"/>
    </source>
</evidence>
<evidence type="ECO:0000256" key="1">
    <source>
        <dbReference type="SAM" id="Phobius"/>
    </source>
</evidence>
<sequence length="171" mass="18291">MAFIRIRAKLLEQRGEIAPQGAAILLICIILLTVALQVNYVYATVDQIKEKTNTAVLAVAASNVGSVHDGVREGESAARHFTGITWSRVVSTDAVVESMMTALNATASGSTLTRTNGVQLDNIHMAVSNNDGGKLNFTTTMTLKIPLSVGGGILPPIQQRVEVHTTYEPKF</sequence>
<protein>
    <submittedName>
        <fullName evidence="2">Uncharacterized protein</fullName>
    </submittedName>
</protein>
<organism evidence="2">
    <name type="scientific">uncultured Eubacteriales bacterium</name>
    <dbReference type="NCBI Taxonomy" id="172733"/>
    <lineage>
        <taxon>Bacteria</taxon>
        <taxon>Bacillati</taxon>
        <taxon>Bacillota</taxon>
        <taxon>Clostridia</taxon>
        <taxon>Eubacteriales</taxon>
        <taxon>environmental samples</taxon>
    </lineage>
</organism>
<dbReference type="AlphaFoldDB" id="A0A212IVR5"/>
<name>A0A212IVR5_9FIRM</name>
<proteinExistence type="predicted"/>
<reference evidence="2" key="1">
    <citation type="submission" date="2016-04" db="EMBL/GenBank/DDBJ databases">
        <authorList>
            <person name="Evans L.H."/>
            <person name="Alamgir A."/>
            <person name="Owens N."/>
            <person name="Weber N.D."/>
            <person name="Virtaneva K."/>
            <person name="Barbian K."/>
            <person name="Babar A."/>
            <person name="Rosenke K."/>
        </authorList>
    </citation>
    <scope>NUCLEOTIDE SEQUENCE</scope>
    <source>
        <strain evidence="2">86</strain>
    </source>
</reference>
<gene>
    <name evidence="2" type="ORF">KL86CLO1_10096</name>
</gene>